<comment type="caution">
    <text evidence="1">The sequence shown here is derived from an EMBL/GenBank/DDBJ whole genome shotgun (WGS) entry which is preliminary data.</text>
</comment>
<evidence type="ECO:0000313" key="2">
    <source>
        <dbReference type="Proteomes" id="UP001497480"/>
    </source>
</evidence>
<dbReference type="Proteomes" id="UP001497480">
    <property type="component" value="Unassembled WGS sequence"/>
</dbReference>
<accession>A0AAV1X9E8</accession>
<name>A0AAV1X9E8_LUPLU</name>
<keyword evidence="2" id="KW-1185">Reference proteome</keyword>
<dbReference type="EMBL" id="CAXHTB010000013">
    <property type="protein sequence ID" value="CAL0318376.1"/>
    <property type="molecule type" value="Genomic_DNA"/>
</dbReference>
<protein>
    <submittedName>
        <fullName evidence="1">Uncharacterized protein</fullName>
    </submittedName>
</protein>
<organism evidence="1 2">
    <name type="scientific">Lupinus luteus</name>
    <name type="common">European yellow lupine</name>
    <dbReference type="NCBI Taxonomy" id="3873"/>
    <lineage>
        <taxon>Eukaryota</taxon>
        <taxon>Viridiplantae</taxon>
        <taxon>Streptophyta</taxon>
        <taxon>Embryophyta</taxon>
        <taxon>Tracheophyta</taxon>
        <taxon>Spermatophyta</taxon>
        <taxon>Magnoliopsida</taxon>
        <taxon>eudicotyledons</taxon>
        <taxon>Gunneridae</taxon>
        <taxon>Pentapetalae</taxon>
        <taxon>rosids</taxon>
        <taxon>fabids</taxon>
        <taxon>Fabales</taxon>
        <taxon>Fabaceae</taxon>
        <taxon>Papilionoideae</taxon>
        <taxon>50 kb inversion clade</taxon>
        <taxon>genistoids sensu lato</taxon>
        <taxon>core genistoids</taxon>
        <taxon>Genisteae</taxon>
        <taxon>Lupinus</taxon>
    </lineage>
</organism>
<gene>
    <name evidence="1" type="ORF">LLUT_LOCUS19436</name>
</gene>
<dbReference type="AlphaFoldDB" id="A0AAV1X9E8"/>
<sequence length="340" mass="36839">MTVVKQVVEENGKNVGKVCQFGRPFSIVDDRSSIQWELGVDELSSILYLMDISDDLVAAAKFLIWLVPKVLNSSNSSIQSGRNVKTLQRNVENQICNVGEAFLVSSLRRYKNILVAADLIPEALSSIIYRAASIIASNGRVSCSGSMIFARYLLKKYSNVASVSEWEKTFKATNDARLSSELESGRSVDGELVLPLGVPVGVEDPDYFFHQKISGGRLPSRVGSGMRDIVQRNVDDAFHYFFGKDGKVIAVGGTPKGPALEKWDNGYQIAQHIVMGLIECIRQTGGAAQEGDPSLICSAVSAIVSSVGPTSAKIPDFPSGNNHSNTKLASTSLNYVRCIL</sequence>
<reference evidence="1 2" key="1">
    <citation type="submission" date="2024-03" db="EMBL/GenBank/DDBJ databases">
        <authorList>
            <person name="Martinez-Hernandez J."/>
        </authorList>
    </citation>
    <scope>NUCLEOTIDE SEQUENCE [LARGE SCALE GENOMIC DNA]</scope>
</reference>
<dbReference type="PANTHER" id="PTHR46567:SF1">
    <property type="entry name" value="MEDIATOR OF RNA POLYMERASE II TRANSCRIPTION SUBUNIT 12"/>
    <property type="match status" value="1"/>
</dbReference>
<dbReference type="PANTHER" id="PTHR46567">
    <property type="entry name" value="MEDIATOR OF RNA POLYMERASE II TRANSCRIPTION SUBUNIT 12"/>
    <property type="match status" value="1"/>
</dbReference>
<evidence type="ECO:0000313" key="1">
    <source>
        <dbReference type="EMBL" id="CAL0318376.1"/>
    </source>
</evidence>
<proteinExistence type="predicted"/>